<dbReference type="RefSeq" id="XP_033538329.1">
    <property type="nucleotide sequence ID" value="XM_033677916.1"/>
</dbReference>
<reference evidence="9" key="3">
    <citation type="submission" date="2025-04" db="UniProtKB">
        <authorList>
            <consortium name="RefSeq"/>
        </authorList>
    </citation>
    <scope>IDENTIFICATION</scope>
    <source>
        <strain evidence="9">CBS 781.70</strain>
    </source>
</reference>
<dbReference type="SUPFAM" id="SSF46785">
    <property type="entry name" value="Winged helix' DNA-binding domain"/>
    <property type="match status" value="1"/>
</dbReference>
<protein>
    <submittedName>
        <fullName evidence="7 9">RNA polymerase Rpc34</fullName>
    </submittedName>
</protein>
<dbReference type="GO" id="GO:0005666">
    <property type="term" value="C:RNA polymerase III complex"/>
    <property type="evidence" value="ECO:0007669"/>
    <property type="project" value="InterPro"/>
</dbReference>
<reference evidence="7 9" key="1">
    <citation type="submission" date="2020-01" db="EMBL/GenBank/DDBJ databases">
        <authorList>
            <consortium name="DOE Joint Genome Institute"/>
            <person name="Haridas S."/>
            <person name="Albert R."/>
            <person name="Binder M."/>
            <person name="Bloem J."/>
            <person name="Labutti K."/>
            <person name="Salamov A."/>
            <person name="Andreopoulos B."/>
            <person name="Baker S.E."/>
            <person name="Barry K."/>
            <person name="Bills G."/>
            <person name="Bluhm B.H."/>
            <person name="Cannon C."/>
            <person name="Castanera R."/>
            <person name="Culley D.E."/>
            <person name="Daum C."/>
            <person name="Ezra D."/>
            <person name="Gonzalez J.B."/>
            <person name="Henrissat B."/>
            <person name="Kuo A."/>
            <person name="Liang C."/>
            <person name="Lipzen A."/>
            <person name="Lutzoni F."/>
            <person name="Magnuson J."/>
            <person name="Mondo S."/>
            <person name="Nolan M."/>
            <person name="Ohm R."/>
            <person name="Pangilinan J."/>
            <person name="Park H.-J."/>
            <person name="Ramirez L."/>
            <person name="Alfaro M."/>
            <person name="Sun H."/>
            <person name="Tritt A."/>
            <person name="Yoshinaga Y."/>
            <person name="Zwiers L.-H."/>
            <person name="Turgeon B.G."/>
            <person name="Goodwin S.B."/>
            <person name="Spatafora J.W."/>
            <person name="Crous P.W."/>
            <person name="Grigoriev I.V."/>
        </authorList>
    </citation>
    <scope>NUCLEOTIDE SEQUENCE</scope>
    <source>
        <strain evidence="7 9">CBS 781.70</strain>
    </source>
</reference>
<dbReference type="InterPro" id="IPR036390">
    <property type="entry name" value="WH_DNA-bd_sf"/>
</dbReference>
<dbReference type="GO" id="GO:0005737">
    <property type="term" value="C:cytoplasm"/>
    <property type="evidence" value="ECO:0007669"/>
    <property type="project" value="UniProtKB-ARBA"/>
</dbReference>
<dbReference type="GO" id="GO:0005654">
    <property type="term" value="C:nucleoplasm"/>
    <property type="evidence" value="ECO:0007669"/>
    <property type="project" value="UniProtKB-ARBA"/>
</dbReference>
<feature type="compositionally biased region" description="Low complexity" evidence="6">
    <location>
        <begin position="191"/>
        <end position="202"/>
    </location>
</feature>
<keyword evidence="4" id="KW-0804">Transcription</keyword>
<evidence type="ECO:0000256" key="3">
    <source>
        <dbReference type="ARBA" id="ARBA00022478"/>
    </source>
</evidence>
<dbReference type="FunFam" id="1.10.10.10:FF:000116">
    <property type="entry name" value="DNA-directed RNA polymerase III subunit RPC6"/>
    <property type="match status" value="1"/>
</dbReference>
<evidence type="ECO:0000313" key="8">
    <source>
        <dbReference type="Proteomes" id="UP000504638"/>
    </source>
</evidence>
<reference evidence="9" key="2">
    <citation type="submission" date="2020-04" db="EMBL/GenBank/DDBJ databases">
        <authorList>
            <consortium name="NCBI Genome Project"/>
        </authorList>
    </citation>
    <scope>NUCLEOTIDE SEQUENCE</scope>
    <source>
        <strain evidence="9">CBS 781.70</strain>
    </source>
</reference>
<evidence type="ECO:0000256" key="1">
    <source>
        <dbReference type="ARBA" id="ARBA00004123"/>
    </source>
</evidence>
<keyword evidence="8" id="KW-1185">Reference proteome</keyword>
<dbReference type="AlphaFoldDB" id="A0A6G1GF54"/>
<feature type="region of interest" description="Disordered" evidence="6">
    <location>
        <begin position="191"/>
        <end position="215"/>
    </location>
</feature>
<evidence type="ECO:0000256" key="4">
    <source>
        <dbReference type="ARBA" id="ARBA00023163"/>
    </source>
</evidence>
<sequence>MGEPSAAAGALYDACMEAEEPGHYFYQDDLLGLGLTTNVEALQKLCSELTRTQRFRIYTSEGRPCWRSRGEREARKLVLLADSDRMVYECIEAAGRNGIWAKTIKSKTNLHQMAMNKALKALENGSLIKEMKSAKTPMRKNYILFDLEPSEENTGGRFYTDGEMDVSLIDTMSQILLYFVSAKSWAEKVPSPAEKAAPAVKKPPGKRTRNDVEADSNSADFEMEDTGHYVPVPFRKGNSRPTGFCVPHPHGYAGYPTIPEILKAVRESGVFTADLVLSEEGIQQLLDALVYDGQLEIMKIPARTFAAGSMNTSRAGSSISADTAGLSNPGISKRRRQADPDEDLEEMAVKSVRRSRPTIGYRTTRPLLRPGPHGSAYRVDALGSGYTEAPCGRCPVFEMCVSGGLVSPETCVYFEKWLGLKDEDNEDEQRVADGLGGEEWVPPRKKGKEGNKRAKIAIGYD</sequence>
<dbReference type="PANTHER" id="PTHR12780">
    <property type="entry name" value="RNA POLYMERASE III DNA DIRECTED , 39KD SUBUNIT-RELATED"/>
    <property type="match status" value="1"/>
</dbReference>
<keyword evidence="3" id="KW-0240">DNA-directed RNA polymerase</keyword>
<keyword evidence="5" id="KW-0539">Nucleus</keyword>
<dbReference type="GO" id="GO:0006383">
    <property type="term" value="P:transcription by RNA polymerase III"/>
    <property type="evidence" value="ECO:0007669"/>
    <property type="project" value="InterPro"/>
</dbReference>
<feature type="region of interest" description="Disordered" evidence="6">
    <location>
        <begin position="428"/>
        <end position="453"/>
    </location>
</feature>
<dbReference type="InterPro" id="IPR007832">
    <property type="entry name" value="RNA_pol_Rpc34"/>
</dbReference>
<evidence type="ECO:0000313" key="7">
    <source>
        <dbReference type="EMBL" id="KAF1816698.1"/>
    </source>
</evidence>
<dbReference type="InterPro" id="IPR036388">
    <property type="entry name" value="WH-like_DNA-bd_sf"/>
</dbReference>
<evidence type="ECO:0000256" key="2">
    <source>
        <dbReference type="ARBA" id="ARBA00011038"/>
    </source>
</evidence>
<proteinExistence type="inferred from homology"/>
<evidence type="ECO:0000256" key="5">
    <source>
        <dbReference type="ARBA" id="ARBA00023242"/>
    </source>
</evidence>
<comment type="subcellular location">
    <subcellularLocation>
        <location evidence="1">Nucleus</location>
    </subcellularLocation>
</comment>
<dbReference type="Pfam" id="PF05158">
    <property type="entry name" value="RNA_pol_Rpc34"/>
    <property type="match status" value="1"/>
</dbReference>
<name>A0A6G1GF54_9PEZI</name>
<dbReference type="Gene3D" id="1.10.10.10">
    <property type="entry name" value="Winged helix-like DNA-binding domain superfamily/Winged helix DNA-binding domain"/>
    <property type="match status" value="1"/>
</dbReference>
<evidence type="ECO:0000313" key="9">
    <source>
        <dbReference type="RefSeq" id="XP_033538329.1"/>
    </source>
</evidence>
<dbReference type="InterPro" id="IPR016049">
    <property type="entry name" value="RNA_pol_Rpc34-like"/>
</dbReference>
<comment type="similarity">
    <text evidence="2">Belongs to the eukaryotic RPC34/RPC39 RNA polymerase subunit family.</text>
</comment>
<dbReference type="Proteomes" id="UP000504638">
    <property type="component" value="Unplaced"/>
</dbReference>
<accession>A0A6G1GF54</accession>
<dbReference type="GeneID" id="54418486"/>
<evidence type="ECO:0000256" key="6">
    <source>
        <dbReference type="SAM" id="MobiDB-lite"/>
    </source>
</evidence>
<dbReference type="EMBL" id="ML975150">
    <property type="protein sequence ID" value="KAF1816698.1"/>
    <property type="molecule type" value="Genomic_DNA"/>
</dbReference>
<gene>
    <name evidence="7 9" type="ORF">P152DRAFT_446317</name>
</gene>
<feature type="region of interest" description="Disordered" evidence="6">
    <location>
        <begin position="312"/>
        <end position="352"/>
    </location>
</feature>
<organism evidence="7">
    <name type="scientific">Eremomyces bilateralis CBS 781.70</name>
    <dbReference type="NCBI Taxonomy" id="1392243"/>
    <lineage>
        <taxon>Eukaryota</taxon>
        <taxon>Fungi</taxon>
        <taxon>Dikarya</taxon>
        <taxon>Ascomycota</taxon>
        <taxon>Pezizomycotina</taxon>
        <taxon>Dothideomycetes</taxon>
        <taxon>Dothideomycetes incertae sedis</taxon>
        <taxon>Eremomycetales</taxon>
        <taxon>Eremomycetaceae</taxon>
        <taxon>Eremomyces</taxon>
    </lineage>
</organism>
<feature type="compositionally biased region" description="Polar residues" evidence="6">
    <location>
        <begin position="312"/>
        <end position="330"/>
    </location>
</feature>
<dbReference type="OrthoDB" id="613763at2759"/>